<feature type="region of interest" description="Disordered" evidence="1">
    <location>
        <begin position="53"/>
        <end position="137"/>
    </location>
</feature>
<gene>
    <name evidence="3" type="ORF">Cpir12675_004565</name>
</gene>
<sequence length="578" mass="61601">MSIHQLSRLLPLPDDELKQVLSYAETLSKEASVEHFQNLLGNSPEVSAFISSFNSRRKTSGPSASSSGSTARPQTQSRPQPSQSNAQLRAGGPANILDFEPVPKSASKNKGKKKKADIHVPQARKVDSAGPAPGTAYKKKNQTFEYISSSKKPASGSLGENYSATSVSSGIAPDVLSFMEAISGPSSKGGSSSSTRTPTPAPKTEQPQKKSSKVGGYLIGDGPPKKTKSTLAKPTPIVSTKVKITGGLPMGGASAAVSDLDAAIRALELSTNPTLNPSSKARKCNCVATQHPLQSAAPNCMKCGKVICIKEGLGPCSYCGTPLLQPSEIQAILKELTAERGRERMAVDRDAHKRTELKATPSSYAHARGGIMSDSLLLAHQHRDKLLNFQSENAQRTRIVDEAADFDVGLAQGHLGGSMWSSPLGRAMELKRQQKLLRELEWDAKPEYEKRRQVVSIDLVGGKVVKKMAAVERPATPESDGDDVDDVDDEYGVLDAIGGSGGDSSAVSTGKFSRNPLMGGLIRPVFTPGKGKEAETVRTRVTKWRRVQDDRDDNEAVILDGGIYGHAEPNREEPAVCG</sequence>
<feature type="compositionally biased region" description="Low complexity" evidence="1">
    <location>
        <begin position="183"/>
        <end position="198"/>
    </location>
</feature>
<dbReference type="Pfam" id="PF06221">
    <property type="entry name" value="zf-C2HC5"/>
    <property type="match status" value="1"/>
</dbReference>
<evidence type="ECO:0000313" key="3">
    <source>
        <dbReference type="EMBL" id="KAL1892412.1"/>
    </source>
</evidence>
<dbReference type="InterPro" id="IPR009349">
    <property type="entry name" value="TRIP4/RQT4_C2HC5_Znf"/>
</dbReference>
<feature type="domain" description="TRIP4/RQT4 C2HC5-type zinc finger" evidence="2">
    <location>
        <begin position="282"/>
        <end position="332"/>
    </location>
</feature>
<dbReference type="EMBL" id="JAWDJO010000132">
    <property type="protein sequence ID" value="KAL1892412.1"/>
    <property type="molecule type" value="Genomic_DNA"/>
</dbReference>
<comment type="caution">
    <text evidence="3">The sequence shown here is derived from an EMBL/GenBank/DDBJ whole genome shotgun (WGS) entry which is preliminary data.</text>
</comment>
<evidence type="ECO:0000259" key="2">
    <source>
        <dbReference type="Pfam" id="PF06221"/>
    </source>
</evidence>
<feature type="compositionally biased region" description="Low complexity" evidence="1">
    <location>
        <begin position="60"/>
        <end position="84"/>
    </location>
</feature>
<dbReference type="PANTHER" id="PTHR12963:SF4">
    <property type="entry name" value="ACTIVATING SIGNAL COINTEGRATOR 1"/>
    <property type="match status" value="1"/>
</dbReference>
<feature type="compositionally biased region" description="Basic residues" evidence="1">
    <location>
        <begin position="107"/>
        <end position="116"/>
    </location>
</feature>
<feature type="region of interest" description="Disordered" evidence="1">
    <location>
        <begin position="181"/>
        <end position="232"/>
    </location>
</feature>
<dbReference type="Proteomes" id="UP001583280">
    <property type="component" value="Unassembled WGS sequence"/>
</dbReference>
<proteinExistence type="predicted"/>
<keyword evidence="4" id="KW-1185">Reference proteome</keyword>
<dbReference type="PANTHER" id="PTHR12963">
    <property type="entry name" value="THYROID RECEPTOR INTERACTING PROTEIN RELATED"/>
    <property type="match status" value="1"/>
</dbReference>
<evidence type="ECO:0000313" key="4">
    <source>
        <dbReference type="Proteomes" id="UP001583280"/>
    </source>
</evidence>
<name>A0ABR3YWI8_9PEZI</name>
<organism evidence="3 4">
    <name type="scientific">Ceratocystis pirilliformis</name>
    <dbReference type="NCBI Taxonomy" id="259994"/>
    <lineage>
        <taxon>Eukaryota</taxon>
        <taxon>Fungi</taxon>
        <taxon>Dikarya</taxon>
        <taxon>Ascomycota</taxon>
        <taxon>Pezizomycotina</taxon>
        <taxon>Sordariomycetes</taxon>
        <taxon>Hypocreomycetidae</taxon>
        <taxon>Microascales</taxon>
        <taxon>Ceratocystidaceae</taxon>
        <taxon>Ceratocystis</taxon>
    </lineage>
</organism>
<protein>
    <recommendedName>
        <fullName evidence="2">TRIP4/RQT4 C2HC5-type zinc finger domain-containing protein</fullName>
    </recommendedName>
</protein>
<accession>A0ABR3YWI8</accession>
<reference evidence="3 4" key="1">
    <citation type="journal article" date="2024" name="IMA Fungus">
        <title>IMA Genome - F19 : A genome assembly and annotation guide to empower mycologists, including annotated draft genome sequences of Ceratocystis pirilliformis, Diaporthe australafricana, Fusarium ophioides, Paecilomyces lecythidis, and Sporothrix stenoceras.</title>
        <authorList>
            <person name="Aylward J."/>
            <person name="Wilson A.M."/>
            <person name="Visagie C.M."/>
            <person name="Spraker J."/>
            <person name="Barnes I."/>
            <person name="Buitendag C."/>
            <person name="Ceriani C."/>
            <person name="Del Mar Angel L."/>
            <person name="du Plessis D."/>
            <person name="Fuchs T."/>
            <person name="Gasser K."/>
            <person name="Kramer D."/>
            <person name="Li W."/>
            <person name="Munsamy K."/>
            <person name="Piso A."/>
            <person name="Price J.L."/>
            <person name="Sonnekus B."/>
            <person name="Thomas C."/>
            <person name="van der Nest A."/>
            <person name="van Dijk A."/>
            <person name="van Heerden A."/>
            <person name="van Vuuren N."/>
            <person name="Yilmaz N."/>
            <person name="Duong T.A."/>
            <person name="van der Merwe N.A."/>
            <person name="Wingfield M.J."/>
            <person name="Wingfield B.D."/>
        </authorList>
    </citation>
    <scope>NUCLEOTIDE SEQUENCE [LARGE SCALE GENOMIC DNA]</scope>
    <source>
        <strain evidence="3 4">CMW 12675</strain>
    </source>
</reference>
<evidence type="ECO:0000256" key="1">
    <source>
        <dbReference type="SAM" id="MobiDB-lite"/>
    </source>
</evidence>
<dbReference type="InterPro" id="IPR039128">
    <property type="entry name" value="TRIP4-like"/>
</dbReference>